<feature type="transmembrane region" description="Helical" evidence="1">
    <location>
        <begin position="160"/>
        <end position="178"/>
    </location>
</feature>
<dbReference type="OrthoDB" id="7446256at2"/>
<keyword evidence="1" id="KW-0472">Membrane</keyword>
<feature type="transmembrane region" description="Helical" evidence="1">
    <location>
        <begin position="261"/>
        <end position="284"/>
    </location>
</feature>
<dbReference type="EMBL" id="SRMB01000001">
    <property type="protein sequence ID" value="TGE27974.1"/>
    <property type="molecule type" value="Genomic_DNA"/>
</dbReference>
<organism evidence="2 3">
    <name type="scientific">Hymenobacter metallicola</name>
    <dbReference type="NCBI Taxonomy" id="2563114"/>
    <lineage>
        <taxon>Bacteria</taxon>
        <taxon>Pseudomonadati</taxon>
        <taxon>Bacteroidota</taxon>
        <taxon>Cytophagia</taxon>
        <taxon>Cytophagales</taxon>
        <taxon>Hymenobacteraceae</taxon>
        <taxon>Hymenobacter</taxon>
    </lineage>
</organism>
<dbReference type="AlphaFoldDB" id="A0A4Z0QE60"/>
<proteinExistence type="predicted"/>
<gene>
    <name evidence="2" type="ORF">E5K02_00480</name>
</gene>
<comment type="caution">
    <text evidence="2">The sequence shown here is derived from an EMBL/GenBank/DDBJ whole genome shotgun (WGS) entry which is preliminary data.</text>
</comment>
<protein>
    <submittedName>
        <fullName evidence="2">DUF3667 domain-containing protein</fullName>
    </submittedName>
</protein>
<dbReference type="Pfam" id="PF12412">
    <property type="entry name" value="DUF3667"/>
    <property type="match status" value="1"/>
</dbReference>
<accession>A0A4Z0QE60</accession>
<name>A0A4Z0QE60_9BACT</name>
<feature type="transmembrane region" description="Helical" evidence="1">
    <location>
        <begin position="110"/>
        <end position="129"/>
    </location>
</feature>
<feature type="transmembrane region" description="Helical" evidence="1">
    <location>
        <begin position="190"/>
        <end position="213"/>
    </location>
</feature>
<keyword evidence="1" id="KW-1133">Transmembrane helix</keyword>
<keyword evidence="3" id="KW-1185">Reference proteome</keyword>
<evidence type="ECO:0000313" key="2">
    <source>
        <dbReference type="EMBL" id="TGE27974.1"/>
    </source>
</evidence>
<reference evidence="2 3" key="1">
    <citation type="submission" date="2019-04" db="EMBL/GenBank/DDBJ databases">
        <authorList>
            <person name="Feng G."/>
            <person name="Zhang J."/>
            <person name="Zhu H."/>
        </authorList>
    </citation>
    <scope>NUCLEOTIDE SEQUENCE [LARGE SCALE GENOMIC DNA]</scope>
    <source>
        <strain evidence="2 3">9PBR-1</strain>
    </source>
</reference>
<keyword evidence="1" id="KW-0812">Transmembrane</keyword>
<dbReference type="Proteomes" id="UP000298471">
    <property type="component" value="Unassembled WGS sequence"/>
</dbReference>
<sequence length="312" mass="34821">MKTDSTPAVAIDAKLARSVHDTVAPSAEHGPAACLNCGTLVADRFCGHCGQDAHHTHRFTMRYLLLHDLPHSVWHVDKGVLYTLRQMLTRPGFAIAEYLAGRRAQHFRPVAYLLLVGGLGALLMSMLHVQPFPPEKVATMPKVFLLAMDRYMTSLYKYPSLIYTVLLPINALVAWLLLRATRYHYTEMLVAQAFITGTVTVPAVALTVLLALLARRLPALHNLSFVLALPSLVYPIWVYWQMQAHTQLSATSRWVRAAGASLLQFLVLMLACFIYIAFLITSLLRQDPSLRQDMQQKLKAKPTTTQVAPGRP</sequence>
<dbReference type="InterPro" id="IPR022134">
    <property type="entry name" value="DUF3667"/>
</dbReference>
<evidence type="ECO:0000256" key="1">
    <source>
        <dbReference type="SAM" id="Phobius"/>
    </source>
</evidence>
<feature type="transmembrane region" description="Helical" evidence="1">
    <location>
        <begin position="219"/>
        <end position="240"/>
    </location>
</feature>
<dbReference type="RefSeq" id="WP_135391347.1">
    <property type="nucleotide sequence ID" value="NZ_SRMB01000001.1"/>
</dbReference>
<evidence type="ECO:0000313" key="3">
    <source>
        <dbReference type="Proteomes" id="UP000298471"/>
    </source>
</evidence>